<gene>
    <name evidence="1" type="ORF">AB986_04800</name>
</gene>
<name>A0A0J6CQS4_9BACL</name>
<evidence type="ECO:0008006" key="3">
    <source>
        <dbReference type="Google" id="ProtNLM"/>
    </source>
</evidence>
<organism evidence="1 2">
    <name type="scientific">Guptibacillus hwajinpoensis</name>
    <dbReference type="NCBI Taxonomy" id="208199"/>
    <lineage>
        <taxon>Bacteria</taxon>
        <taxon>Bacillati</taxon>
        <taxon>Bacillota</taxon>
        <taxon>Bacilli</taxon>
        <taxon>Bacillales</taxon>
        <taxon>Guptibacillaceae</taxon>
        <taxon>Guptibacillus</taxon>
    </lineage>
</organism>
<comment type="caution">
    <text evidence="1">The sequence shown here is derived from an EMBL/GenBank/DDBJ whole genome shotgun (WGS) entry which is preliminary data.</text>
</comment>
<accession>A0A0J6CQS4</accession>
<proteinExistence type="predicted"/>
<dbReference type="Proteomes" id="UP000035996">
    <property type="component" value="Unassembled WGS sequence"/>
</dbReference>
<dbReference type="RefSeq" id="WP_048309718.1">
    <property type="nucleotide sequence ID" value="NZ_CP119526.1"/>
</dbReference>
<sequence length="103" mass="11869">MGEEQLEGLRDQLKSYLHITWNEEDATLLDKVKEGIAYLDDIAGTKIDYTTDLKAKPLLMDYGRYAYNHSLELFEINFERELFKLSLREGINAYEATNTEAGS</sequence>
<dbReference type="STRING" id="157733.AB986_04800"/>
<evidence type="ECO:0000313" key="2">
    <source>
        <dbReference type="Proteomes" id="UP000035996"/>
    </source>
</evidence>
<dbReference type="AlphaFoldDB" id="A0A0J6CQS4"/>
<dbReference type="EMBL" id="LELK01000001">
    <property type="protein sequence ID" value="KMM38601.1"/>
    <property type="molecule type" value="Genomic_DNA"/>
</dbReference>
<dbReference type="OrthoDB" id="2362564at2"/>
<protein>
    <recommendedName>
        <fullName evidence="3">Phage gp6-like head-tail connector protein</fullName>
    </recommendedName>
</protein>
<evidence type="ECO:0000313" key="1">
    <source>
        <dbReference type="EMBL" id="KMM38601.1"/>
    </source>
</evidence>
<keyword evidence="2" id="KW-1185">Reference proteome</keyword>
<reference evidence="1" key="1">
    <citation type="submission" date="2015-06" db="EMBL/GenBank/DDBJ databases">
        <authorList>
            <person name="Liu B."/>
            <person name="Wang J."/>
            <person name="Zhu Y."/>
            <person name="Liu G."/>
            <person name="Chen Q."/>
            <person name="Zheng C."/>
            <person name="Che J."/>
            <person name="Ge C."/>
            <person name="Shi H."/>
            <person name="Pan Z."/>
            <person name="Liu X."/>
        </authorList>
    </citation>
    <scope>NUCLEOTIDE SEQUENCE [LARGE SCALE GENOMIC DNA]</scope>
    <source>
        <strain evidence="1">DSM 16346</strain>
    </source>
</reference>